<dbReference type="OMA" id="LMDITHS"/>
<evidence type="ECO:0000313" key="2">
    <source>
        <dbReference type="Proteomes" id="UP000037923"/>
    </source>
</evidence>
<proteinExistence type="predicted"/>
<dbReference type="EMBL" id="LGTL01000005">
    <property type="protein sequence ID" value="KPA82486.1"/>
    <property type="molecule type" value="Genomic_DNA"/>
</dbReference>
<dbReference type="PANTHER" id="PTHR14593">
    <property type="entry name" value="WD REPEAT-CONTAINING PROTEIN 11"/>
    <property type="match status" value="1"/>
</dbReference>
<dbReference type="Proteomes" id="UP000037923">
    <property type="component" value="Unassembled WGS sequence"/>
</dbReference>
<comment type="caution">
    <text evidence="1">The sequence shown here is derived from an EMBL/GenBank/DDBJ whole genome shotgun (WGS) entry which is preliminary data.</text>
</comment>
<dbReference type="SUPFAM" id="SSF50978">
    <property type="entry name" value="WD40 repeat-like"/>
    <property type="match status" value="2"/>
</dbReference>
<dbReference type="EMBL" id="LGTL01000005">
    <property type="protein sequence ID" value="KPA82485.1"/>
    <property type="molecule type" value="Genomic_DNA"/>
</dbReference>
<accession>A0A0N0DX22</accession>
<protein>
    <submittedName>
        <fullName evidence="1">Uncharacterized protein</fullName>
    </submittedName>
</protein>
<dbReference type="RefSeq" id="XP_015660924.1">
    <property type="nucleotide sequence ID" value="XM_015800917.1"/>
</dbReference>
<dbReference type="InterPro" id="IPR039694">
    <property type="entry name" value="WDR11"/>
</dbReference>
<gene>
    <name evidence="1" type="ORF">ABB37_03543</name>
</gene>
<sequence>MNFTAVAPPLSPKVIPGCGNTHSSSGFPTILSDGGNFPFQSAAYGQQQLLACSSAVSHGGEVIFIYDVNSMQLTQSLSGHKAAVRALLWRRPPASYLQTGLFLWSGDAHGVLMYWDVVEGVALTSIQTPCQGPVQCLALLTEEHLLVVTSERNSYIFNSHLVDNTPLPPGGLPLEVPHSSLLENRCQPTLVTLSRLSDRHCCAVVLGDRLRVIRSLQLEGGKEAPVAKDLIYDSGDGSATVLDAFFSDAQEEVLYFATRSAVGCYDWKLGLMLNESFLWMPDEVEFRRIFRSSATYTTALTSPSPLAAESTKALPVLYSFGSDQRLVAWHVTRHDRFTTVATDVRGVRINAKLTANVVQSELDPARFAVLFEDGTIAHWQYTAVSRRWKLLGCWLAPVLRPVTCCPVGAHHCCVALESGHLALMDVTHAIAVRRFNLVYSGGTQIVLLCGHKWSDLVWVVSDRVQQYRHHHQVSLIDTRTGEVVRILRRPSSVPEQTRMKEITTDPSTTYILLTYWNGTFEVWTAEDSRLVHIHSGLGVANVSWAPPSMRRCLSGVQGTPQLLAVLFSEGTLSLWSVYKDRVVVSRDAIPLFNPAVAEGAVRFAVVGDGLVTWDGHGNGVVLHAQGTRLSVRRLRDAPPNCGAVVCLAGPLPPSCTPAANELMSFSSPLMWVATDSFGRSDVLAASTATASENANGTSTAAAASPTGAGNEGVASTKVVAVLFETGVFAVWDITTGELRALSSSGMPADVRALSLYWVGESLCVLGADGCLYVFDANLAEMNSSVRYRALRRPMKNLSFLLPAHRTYVQVSLELNSHGGVQSSTGAGGDITAASPSPASFAQMPSAVMEAIPANARPCRGPFGQLLTEDMTILYDELELYRTTMVAHDVLKQLARCTERAAATTPTSPLLWLERSIIVTGFLGQVSKQRFMRLVLVALQSWTPSMRGASASQSSSLLTSPAGTALTSEADRCSAFLKSGITANNSASAVSTNPNSAGETVTTVPEMYPNADPYAEALAPASTVRRNRVLLNEQRTAALLINAGNFRNGNNDDCATRLSLARDWLQLQNPQQAIEVLLDTSSQSEKYNEMATLSMAVAASSGAKSASSVDTALSTLFTASAKRAAAMLLAQDDVAAAVEKLVLAGEYRGACLTLQSKGLWREAVVLVKAMPHLQRPLVSDLLQRWSALSVQLGYRLLGAALLLAGGGGAEGLTQPAPLAALSLLKESAHYTDVAGVVALVLAQYHDVLICFGEEGAVHAAEGTPPCRPSDGLTTGGATAAAAAAADARGASATTEVILHALGDYSSLLHTVGNMDAEALVLQQAAHLKSVLRRS</sequence>
<dbReference type="OrthoDB" id="1291858at2759"/>
<dbReference type="RefSeq" id="XP_015660925.1">
    <property type="nucleotide sequence ID" value="XM_015800918.1"/>
</dbReference>
<dbReference type="PANTHER" id="PTHR14593:SF5">
    <property type="entry name" value="WD REPEAT-CONTAINING PROTEIN 11"/>
    <property type="match status" value="1"/>
</dbReference>
<dbReference type="GO" id="GO:0005737">
    <property type="term" value="C:cytoplasm"/>
    <property type="evidence" value="ECO:0007669"/>
    <property type="project" value="TreeGrafter"/>
</dbReference>
<dbReference type="InterPro" id="IPR036322">
    <property type="entry name" value="WD40_repeat_dom_sf"/>
</dbReference>
<reference evidence="1 2" key="1">
    <citation type="submission" date="2015-07" db="EMBL/GenBank/DDBJ databases">
        <title>High-quality genome of monoxenous trypanosomatid Leptomonas pyrrhocoris.</title>
        <authorList>
            <person name="Flegontov P."/>
            <person name="Butenko A."/>
            <person name="Firsov S."/>
            <person name="Vlcek C."/>
            <person name="Logacheva M.D."/>
            <person name="Field M."/>
            <person name="Filatov D."/>
            <person name="Flegontova O."/>
            <person name="Gerasimov E."/>
            <person name="Jackson A.P."/>
            <person name="Kelly S."/>
            <person name="Opperdoes F."/>
            <person name="O'Reilly A."/>
            <person name="Votypka J."/>
            <person name="Yurchenko V."/>
            <person name="Lukes J."/>
        </authorList>
    </citation>
    <scope>NUCLEOTIDE SEQUENCE [LARGE SCALE GENOMIC DNA]</scope>
    <source>
        <strain evidence="1">H10</strain>
    </source>
</reference>
<organism evidence="1 2">
    <name type="scientific">Leptomonas pyrrhocoris</name>
    <name type="common">Firebug parasite</name>
    <dbReference type="NCBI Taxonomy" id="157538"/>
    <lineage>
        <taxon>Eukaryota</taxon>
        <taxon>Discoba</taxon>
        <taxon>Euglenozoa</taxon>
        <taxon>Kinetoplastea</taxon>
        <taxon>Metakinetoplastina</taxon>
        <taxon>Trypanosomatida</taxon>
        <taxon>Trypanosomatidae</taxon>
        <taxon>Leishmaniinae</taxon>
        <taxon>Leptomonas</taxon>
    </lineage>
</organism>
<dbReference type="VEuPathDB" id="TriTrypDB:LpyrH10_05_4030"/>
<name>A0A0N0DX22_LEPPY</name>
<keyword evidence="2" id="KW-1185">Reference proteome</keyword>
<dbReference type="Gene3D" id="2.130.10.10">
    <property type="entry name" value="YVTN repeat-like/Quinoprotein amine dehydrogenase"/>
    <property type="match status" value="2"/>
</dbReference>
<dbReference type="GeneID" id="26903834"/>
<evidence type="ECO:0000313" key="1">
    <source>
        <dbReference type="EMBL" id="KPA82485.1"/>
    </source>
</evidence>
<dbReference type="InterPro" id="IPR015943">
    <property type="entry name" value="WD40/YVTN_repeat-like_dom_sf"/>
</dbReference>